<feature type="compositionally biased region" description="Polar residues" evidence="1">
    <location>
        <begin position="1"/>
        <end position="10"/>
    </location>
</feature>
<protein>
    <submittedName>
        <fullName evidence="2">Uncharacterized protein</fullName>
    </submittedName>
</protein>
<dbReference type="OrthoDB" id="3050608at2759"/>
<evidence type="ECO:0000256" key="1">
    <source>
        <dbReference type="SAM" id="MobiDB-lite"/>
    </source>
</evidence>
<feature type="region of interest" description="Disordered" evidence="1">
    <location>
        <begin position="1"/>
        <end position="44"/>
    </location>
</feature>
<evidence type="ECO:0000313" key="2">
    <source>
        <dbReference type="EMBL" id="KAF9445746.1"/>
    </source>
</evidence>
<proteinExistence type="predicted"/>
<accession>A0A9P6BZ17</accession>
<reference evidence="2" key="1">
    <citation type="submission" date="2020-11" db="EMBL/GenBank/DDBJ databases">
        <authorList>
            <consortium name="DOE Joint Genome Institute"/>
            <person name="Ahrendt S."/>
            <person name="Riley R."/>
            <person name="Andreopoulos W."/>
            <person name="Labutti K."/>
            <person name="Pangilinan J."/>
            <person name="Ruiz-Duenas F.J."/>
            <person name="Barrasa J.M."/>
            <person name="Sanchez-Garcia M."/>
            <person name="Camarero S."/>
            <person name="Miyauchi S."/>
            <person name="Serrano A."/>
            <person name="Linde D."/>
            <person name="Babiker R."/>
            <person name="Drula E."/>
            <person name="Ayuso-Fernandez I."/>
            <person name="Pacheco R."/>
            <person name="Padilla G."/>
            <person name="Ferreira P."/>
            <person name="Barriuso J."/>
            <person name="Kellner H."/>
            <person name="Castanera R."/>
            <person name="Alfaro M."/>
            <person name="Ramirez L."/>
            <person name="Pisabarro A.G."/>
            <person name="Kuo A."/>
            <person name="Tritt A."/>
            <person name="Lipzen A."/>
            <person name="He G."/>
            <person name="Yan M."/>
            <person name="Ng V."/>
            <person name="Cullen D."/>
            <person name="Martin F."/>
            <person name="Rosso M.-N."/>
            <person name="Henrissat B."/>
            <person name="Hibbett D."/>
            <person name="Martinez A.T."/>
            <person name="Grigoriev I.V."/>
        </authorList>
    </citation>
    <scope>NUCLEOTIDE SEQUENCE</scope>
    <source>
        <strain evidence="2">MF-IS2</strain>
    </source>
</reference>
<evidence type="ECO:0000313" key="3">
    <source>
        <dbReference type="Proteomes" id="UP000807342"/>
    </source>
</evidence>
<dbReference type="PANTHER" id="PTHR40462:SF1">
    <property type="entry name" value="EXPRESSED PROTEIN"/>
    <property type="match status" value="1"/>
</dbReference>
<comment type="caution">
    <text evidence="2">The sequence shown here is derived from an EMBL/GenBank/DDBJ whole genome shotgun (WGS) entry which is preliminary data.</text>
</comment>
<name>A0A9P6BZ17_9AGAR</name>
<dbReference type="EMBL" id="MU151283">
    <property type="protein sequence ID" value="KAF9445746.1"/>
    <property type="molecule type" value="Genomic_DNA"/>
</dbReference>
<dbReference type="AlphaFoldDB" id="A0A9P6BZ17"/>
<sequence>MNFLRGNQSQDEGEKKQSGGGGLVGKVTDTLGGTTESKEDPLDKGIDFVQQNVLHQGPQDNESMIEQAKDKQIADAIRRGYKSGTGKEFPIGDK</sequence>
<dbReference type="PANTHER" id="PTHR40462">
    <property type="entry name" value="CHROMOSOME 1, WHOLE GENOME SHOTGUN SEQUENCE"/>
    <property type="match status" value="1"/>
</dbReference>
<organism evidence="2 3">
    <name type="scientific">Macrolepiota fuliginosa MF-IS2</name>
    <dbReference type="NCBI Taxonomy" id="1400762"/>
    <lineage>
        <taxon>Eukaryota</taxon>
        <taxon>Fungi</taxon>
        <taxon>Dikarya</taxon>
        <taxon>Basidiomycota</taxon>
        <taxon>Agaricomycotina</taxon>
        <taxon>Agaricomycetes</taxon>
        <taxon>Agaricomycetidae</taxon>
        <taxon>Agaricales</taxon>
        <taxon>Agaricineae</taxon>
        <taxon>Agaricaceae</taxon>
        <taxon>Macrolepiota</taxon>
    </lineage>
</organism>
<keyword evidence="3" id="KW-1185">Reference proteome</keyword>
<dbReference type="Proteomes" id="UP000807342">
    <property type="component" value="Unassembled WGS sequence"/>
</dbReference>
<gene>
    <name evidence="2" type="ORF">P691DRAFT_675030</name>
</gene>